<dbReference type="Gene3D" id="1.10.287.70">
    <property type="match status" value="1"/>
</dbReference>
<evidence type="ECO:0000256" key="4">
    <source>
        <dbReference type="ARBA" id="ARBA00022692"/>
    </source>
</evidence>
<comment type="subcellular location">
    <subcellularLocation>
        <location evidence="1">Membrane</location>
        <topology evidence="1">Multi-pass membrane protein</topology>
    </subcellularLocation>
</comment>
<organism evidence="13 14">
    <name type="scientific">Cichlidogyrus casuarinus</name>
    <dbReference type="NCBI Taxonomy" id="1844966"/>
    <lineage>
        <taxon>Eukaryota</taxon>
        <taxon>Metazoa</taxon>
        <taxon>Spiralia</taxon>
        <taxon>Lophotrochozoa</taxon>
        <taxon>Platyhelminthes</taxon>
        <taxon>Monogenea</taxon>
        <taxon>Monopisthocotylea</taxon>
        <taxon>Dactylogyridea</taxon>
        <taxon>Ancyrocephalidae</taxon>
        <taxon>Cichlidogyrus</taxon>
    </lineage>
</organism>
<dbReference type="Pfam" id="PF00520">
    <property type="entry name" value="Ion_trans"/>
    <property type="match status" value="1"/>
</dbReference>
<dbReference type="PANTHER" id="PTHR11537">
    <property type="entry name" value="VOLTAGE-GATED POTASSIUM CHANNEL"/>
    <property type="match status" value="1"/>
</dbReference>
<evidence type="ECO:0000256" key="5">
    <source>
        <dbReference type="ARBA" id="ARBA00022826"/>
    </source>
</evidence>
<feature type="transmembrane region" description="Helical" evidence="11">
    <location>
        <begin position="35"/>
        <end position="59"/>
    </location>
</feature>
<evidence type="ECO:0000256" key="1">
    <source>
        <dbReference type="ARBA" id="ARBA00004141"/>
    </source>
</evidence>
<keyword evidence="5" id="KW-0631">Potassium channel</keyword>
<dbReference type="Proteomes" id="UP001626550">
    <property type="component" value="Unassembled WGS sequence"/>
</dbReference>
<proteinExistence type="predicted"/>
<feature type="domain" description="Ion transport" evidence="12">
    <location>
        <begin position="6"/>
        <end position="68"/>
    </location>
</feature>
<dbReference type="GO" id="GO:0005267">
    <property type="term" value="F:potassium channel activity"/>
    <property type="evidence" value="ECO:0007669"/>
    <property type="project" value="UniProtKB-KW"/>
</dbReference>
<evidence type="ECO:0000313" key="13">
    <source>
        <dbReference type="EMBL" id="KAL3310757.1"/>
    </source>
</evidence>
<evidence type="ECO:0000259" key="12">
    <source>
        <dbReference type="Pfam" id="PF00520"/>
    </source>
</evidence>
<evidence type="ECO:0000256" key="7">
    <source>
        <dbReference type="ARBA" id="ARBA00022989"/>
    </source>
</evidence>
<name>A0ABD2PTG1_9PLAT</name>
<keyword evidence="3" id="KW-0633">Potassium transport</keyword>
<keyword evidence="4 11" id="KW-0812">Transmembrane</keyword>
<accession>A0ABD2PTG1</accession>
<evidence type="ECO:0000256" key="10">
    <source>
        <dbReference type="ARBA" id="ARBA00023303"/>
    </source>
</evidence>
<keyword evidence="14" id="KW-1185">Reference proteome</keyword>
<comment type="caution">
    <text evidence="13">The sequence shown here is derived from an EMBL/GenBank/DDBJ whole genome shotgun (WGS) entry which is preliminary data.</text>
</comment>
<protein>
    <submittedName>
        <fullName evidence="13">Potassium voltage-gated channel subfamily C member 4</fullName>
    </submittedName>
</protein>
<sequence>MQVQPEANSIPMWLWWAIITMTTVGYGDMTPKSYLGMFVGALCAVTGVLTISLPVPVIVSNFSMFYSHMQARSKFPKRRRRILPVEAIRPKSKAGDRRGELNISQLAKGFNPALIGLHNPGIINRHHHHLRGSFTH</sequence>
<dbReference type="GO" id="GO:0016020">
    <property type="term" value="C:membrane"/>
    <property type="evidence" value="ECO:0007669"/>
    <property type="project" value="UniProtKB-SubCell"/>
</dbReference>
<dbReference type="InterPro" id="IPR005821">
    <property type="entry name" value="Ion_trans_dom"/>
</dbReference>
<dbReference type="PANTHER" id="PTHR11537:SF252">
    <property type="entry name" value="POTASSIUM VOLTAGE-GATED CHANNEL PROTEIN SHAW"/>
    <property type="match status" value="1"/>
</dbReference>
<keyword evidence="10" id="KW-0407">Ion channel</keyword>
<evidence type="ECO:0000256" key="3">
    <source>
        <dbReference type="ARBA" id="ARBA00022538"/>
    </source>
</evidence>
<keyword evidence="8" id="KW-0406">Ion transport</keyword>
<keyword evidence="9 11" id="KW-0472">Membrane</keyword>
<keyword evidence="7 11" id="KW-1133">Transmembrane helix</keyword>
<evidence type="ECO:0000256" key="9">
    <source>
        <dbReference type="ARBA" id="ARBA00023136"/>
    </source>
</evidence>
<evidence type="ECO:0000256" key="6">
    <source>
        <dbReference type="ARBA" id="ARBA00022958"/>
    </source>
</evidence>
<evidence type="ECO:0000256" key="8">
    <source>
        <dbReference type="ARBA" id="ARBA00023065"/>
    </source>
</evidence>
<dbReference type="SUPFAM" id="SSF81324">
    <property type="entry name" value="Voltage-gated potassium channels"/>
    <property type="match status" value="1"/>
</dbReference>
<gene>
    <name evidence="13" type="primary">KCNC4_4</name>
    <name evidence="13" type="ORF">Ciccas_010672</name>
</gene>
<feature type="transmembrane region" description="Helical" evidence="11">
    <location>
        <begin position="12"/>
        <end position="29"/>
    </location>
</feature>
<dbReference type="EMBL" id="JBJKFK010002673">
    <property type="protein sequence ID" value="KAL3310757.1"/>
    <property type="molecule type" value="Genomic_DNA"/>
</dbReference>
<keyword evidence="2" id="KW-0813">Transport</keyword>
<reference evidence="13 14" key="1">
    <citation type="submission" date="2024-11" db="EMBL/GenBank/DDBJ databases">
        <title>Adaptive evolution of stress response genes in parasites aligns with host niche diversity.</title>
        <authorList>
            <person name="Hahn C."/>
            <person name="Resl P."/>
        </authorList>
    </citation>
    <scope>NUCLEOTIDE SEQUENCE [LARGE SCALE GENOMIC DNA]</scope>
    <source>
        <strain evidence="13">EGGRZ-B1_66</strain>
        <tissue evidence="13">Body</tissue>
    </source>
</reference>
<evidence type="ECO:0000313" key="14">
    <source>
        <dbReference type="Proteomes" id="UP001626550"/>
    </source>
</evidence>
<evidence type="ECO:0000256" key="11">
    <source>
        <dbReference type="SAM" id="Phobius"/>
    </source>
</evidence>
<evidence type="ECO:0000256" key="2">
    <source>
        <dbReference type="ARBA" id="ARBA00022448"/>
    </source>
</evidence>
<dbReference type="AlphaFoldDB" id="A0ABD2PTG1"/>
<keyword evidence="6" id="KW-0630">Potassium</keyword>
<dbReference type="PRINTS" id="PR00169">
    <property type="entry name" value="KCHANNEL"/>
</dbReference>
<dbReference type="InterPro" id="IPR028325">
    <property type="entry name" value="VG_K_chnl"/>
</dbReference>